<dbReference type="EMBL" id="CAAALY010275504">
    <property type="protein sequence ID" value="VEL42623.1"/>
    <property type="molecule type" value="Genomic_DNA"/>
</dbReference>
<evidence type="ECO:0000313" key="2">
    <source>
        <dbReference type="Proteomes" id="UP000784294"/>
    </source>
</evidence>
<proteinExistence type="predicted"/>
<evidence type="ECO:0000313" key="1">
    <source>
        <dbReference type="EMBL" id="VEL42623.1"/>
    </source>
</evidence>
<comment type="caution">
    <text evidence="1">The sequence shown here is derived from an EMBL/GenBank/DDBJ whole genome shotgun (WGS) entry which is preliminary data.</text>
</comment>
<reference evidence="1" key="1">
    <citation type="submission" date="2018-11" db="EMBL/GenBank/DDBJ databases">
        <authorList>
            <consortium name="Pathogen Informatics"/>
        </authorList>
    </citation>
    <scope>NUCLEOTIDE SEQUENCE</scope>
</reference>
<protein>
    <submittedName>
        <fullName evidence="1">Uncharacterized protein</fullName>
    </submittedName>
</protein>
<keyword evidence="2" id="KW-1185">Reference proteome</keyword>
<dbReference type="AlphaFoldDB" id="A0A448XQS4"/>
<name>A0A448XQS4_9PLAT</name>
<dbReference type="Proteomes" id="UP000784294">
    <property type="component" value="Unassembled WGS sequence"/>
</dbReference>
<sequence length="88" mass="9856">MPQICTLTAPTWYISPLACRRDVEMCQVYAQETKHGAASASLHFGEDDCTPQPRLVSGRRRCKFIVPPPLPHSLTPTLTSLGWYDWPG</sequence>
<gene>
    <name evidence="1" type="ORF">PXEA_LOCUS36063</name>
</gene>
<accession>A0A448XQS4</accession>
<organism evidence="1 2">
    <name type="scientific">Protopolystoma xenopodis</name>
    <dbReference type="NCBI Taxonomy" id="117903"/>
    <lineage>
        <taxon>Eukaryota</taxon>
        <taxon>Metazoa</taxon>
        <taxon>Spiralia</taxon>
        <taxon>Lophotrochozoa</taxon>
        <taxon>Platyhelminthes</taxon>
        <taxon>Monogenea</taxon>
        <taxon>Polyopisthocotylea</taxon>
        <taxon>Polystomatidea</taxon>
        <taxon>Polystomatidae</taxon>
        <taxon>Protopolystoma</taxon>
    </lineage>
</organism>